<keyword evidence="1" id="KW-1133">Transmembrane helix</keyword>
<sequence>MWSGCKLQEFHYFRLNTIFATAAAFVARAAVFRRVTEKVRHRHSERVCDQLETARSNPVPAFFILLHLLKCDPDSFPKRLLCHLHPDPPDSNSLADKNIYLVRSLFFESI</sequence>
<name>A0ABY1AZ05_9HYPH</name>
<gene>
    <name evidence="2" type="ORF">SAMN05216228_11091</name>
</gene>
<evidence type="ECO:0000313" key="3">
    <source>
        <dbReference type="Proteomes" id="UP000198939"/>
    </source>
</evidence>
<organism evidence="2 3">
    <name type="scientific">Rhizobium tibeticum</name>
    <dbReference type="NCBI Taxonomy" id="501024"/>
    <lineage>
        <taxon>Bacteria</taxon>
        <taxon>Pseudomonadati</taxon>
        <taxon>Pseudomonadota</taxon>
        <taxon>Alphaproteobacteria</taxon>
        <taxon>Hyphomicrobiales</taxon>
        <taxon>Rhizobiaceae</taxon>
        <taxon>Rhizobium/Agrobacterium group</taxon>
        <taxon>Rhizobium</taxon>
    </lineage>
</organism>
<protein>
    <submittedName>
        <fullName evidence="2">Uncharacterized protein</fullName>
    </submittedName>
</protein>
<proteinExistence type="predicted"/>
<keyword evidence="3" id="KW-1185">Reference proteome</keyword>
<accession>A0ABY1AZ05</accession>
<evidence type="ECO:0000313" key="2">
    <source>
        <dbReference type="EMBL" id="SEP35624.1"/>
    </source>
</evidence>
<feature type="transmembrane region" description="Helical" evidence="1">
    <location>
        <begin position="12"/>
        <end position="32"/>
    </location>
</feature>
<evidence type="ECO:0000256" key="1">
    <source>
        <dbReference type="SAM" id="Phobius"/>
    </source>
</evidence>
<dbReference type="EMBL" id="FOCV01000109">
    <property type="protein sequence ID" value="SEP35624.1"/>
    <property type="molecule type" value="Genomic_DNA"/>
</dbReference>
<keyword evidence="1" id="KW-0472">Membrane</keyword>
<comment type="caution">
    <text evidence="2">The sequence shown here is derived from an EMBL/GenBank/DDBJ whole genome shotgun (WGS) entry which is preliminary data.</text>
</comment>
<keyword evidence="1" id="KW-0812">Transmembrane</keyword>
<dbReference type="Proteomes" id="UP000198939">
    <property type="component" value="Unassembled WGS sequence"/>
</dbReference>
<reference evidence="2 3" key="1">
    <citation type="submission" date="2016-10" db="EMBL/GenBank/DDBJ databases">
        <authorList>
            <person name="Varghese N."/>
            <person name="Submissions S."/>
        </authorList>
    </citation>
    <scope>NUCLEOTIDE SEQUENCE [LARGE SCALE GENOMIC DNA]</scope>
    <source>
        <strain evidence="2 3">CGMCC 1.7071</strain>
    </source>
</reference>